<dbReference type="InterPro" id="IPR007234">
    <property type="entry name" value="Vps53_N"/>
</dbReference>
<dbReference type="EMBL" id="HBUF01383676">
    <property type="protein sequence ID" value="CAG6731257.1"/>
    <property type="molecule type" value="Transcribed_RNA"/>
</dbReference>
<dbReference type="InterPro" id="IPR031745">
    <property type="entry name" value="Vps53_C"/>
</dbReference>
<evidence type="ECO:0000313" key="12">
    <source>
        <dbReference type="EMBL" id="CAG6731257.1"/>
    </source>
</evidence>
<feature type="compositionally biased region" description="Low complexity" evidence="9">
    <location>
        <begin position="756"/>
        <end position="778"/>
    </location>
</feature>
<comment type="subcellular location">
    <subcellularLocation>
        <location evidence="2">Endosome membrane</location>
        <topology evidence="2">Peripheral membrane protein</topology>
    </subcellularLocation>
    <subcellularLocation>
        <location evidence="1">Golgi apparatus</location>
        <location evidence="1">trans-Golgi network membrane</location>
        <topology evidence="1">Peripheral membrane protein</topology>
    </subcellularLocation>
</comment>
<feature type="domain" description="Vps53 N-terminal" evidence="10">
    <location>
        <begin position="36"/>
        <end position="404"/>
    </location>
</feature>
<evidence type="ECO:0000256" key="4">
    <source>
        <dbReference type="ARBA" id="ARBA00014103"/>
    </source>
</evidence>
<dbReference type="EMBL" id="HBUF01215024">
    <property type="protein sequence ID" value="CAG6666738.1"/>
    <property type="molecule type" value="Transcribed_RNA"/>
</dbReference>
<protein>
    <recommendedName>
        <fullName evidence="4">Vacuolar protein sorting-associated protein 53 homolog</fullName>
    </recommendedName>
</protein>
<dbReference type="PANTHER" id="PTHR12820">
    <property type="entry name" value="VACUOLAR SORTING PROTEIN 53"/>
    <property type="match status" value="1"/>
</dbReference>
<dbReference type="Gene3D" id="1.10.357.110">
    <property type="entry name" value="Vacuolar protein sorting-associated protein 53, C-terminus"/>
    <property type="match status" value="1"/>
</dbReference>
<dbReference type="AlphaFoldDB" id="A0A8D8YMT8"/>
<dbReference type="InterPro" id="IPR038260">
    <property type="entry name" value="Vps53_C_sf"/>
</dbReference>
<feature type="coiled-coil region" evidence="8">
    <location>
        <begin position="53"/>
        <end position="80"/>
    </location>
</feature>
<dbReference type="EMBL" id="HBUF01555103">
    <property type="protein sequence ID" value="CAG6760175.1"/>
    <property type="molecule type" value="Transcribed_RNA"/>
</dbReference>
<dbReference type="Pfam" id="PF04100">
    <property type="entry name" value="Vps53_N"/>
    <property type="match status" value="1"/>
</dbReference>
<dbReference type="EMBL" id="HBUF01383677">
    <property type="protein sequence ID" value="CAG6731258.1"/>
    <property type="molecule type" value="Transcribed_RNA"/>
</dbReference>
<keyword evidence="5" id="KW-0967">Endosome</keyword>
<dbReference type="PANTHER" id="PTHR12820:SF0">
    <property type="entry name" value="VACUOLAR PROTEIN SORTING-ASSOCIATED PROTEIN 53 HOMOLOG"/>
    <property type="match status" value="1"/>
</dbReference>
<accession>A0A8D8YMT8</accession>
<feature type="domain" description="Vps53 C-terminal" evidence="11">
    <location>
        <begin position="654"/>
        <end position="738"/>
    </location>
</feature>
<dbReference type="GO" id="GO:0042147">
    <property type="term" value="P:retrograde transport, endosome to Golgi"/>
    <property type="evidence" value="ECO:0007669"/>
    <property type="project" value="InterPro"/>
</dbReference>
<organism evidence="12">
    <name type="scientific">Cacopsylla melanoneura</name>
    <dbReference type="NCBI Taxonomy" id="428564"/>
    <lineage>
        <taxon>Eukaryota</taxon>
        <taxon>Metazoa</taxon>
        <taxon>Ecdysozoa</taxon>
        <taxon>Arthropoda</taxon>
        <taxon>Hexapoda</taxon>
        <taxon>Insecta</taxon>
        <taxon>Pterygota</taxon>
        <taxon>Neoptera</taxon>
        <taxon>Paraneoptera</taxon>
        <taxon>Hemiptera</taxon>
        <taxon>Sternorrhyncha</taxon>
        <taxon>Psylloidea</taxon>
        <taxon>Psyllidae</taxon>
        <taxon>Psyllinae</taxon>
        <taxon>Cacopsylla</taxon>
    </lineage>
</organism>
<dbReference type="EMBL" id="HBUF01146423">
    <property type="protein sequence ID" value="CAG6647317.1"/>
    <property type="molecule type" value="Transcribed_RNA"/>
</dbReference>
<evidence type="ECO:0000256" key="3">
    <source>
        <dbReference type="ARBA" id="ARBA00008628"/>
    </source>
</evidence>
<proteinExistence type="inferred from homology"/>
<evidence type="ECO:0000256" key="5">
    <source>
        <dbReference type="ARBA" id="ARBA00022753"/>
    </source>
</evidence>
<dbReference type="GO" id="GO:0005829">
    <property type="term" value="C:cytosol"/>
    <property type="evidence" value="ECO:0007669"/>
    <property type="project" value="GOC"/>
</dbReference>
<evidence type="ECO:0000256" key="8">
    <source>
        <dbReference type="SAM" id="Coils"/>
    </source>
</evidence>
<evidence type="ECO:0000256" key="7">
    <source>
        <dbReference type="ARBA" id="ARBA00023136"/>
    </source>
</evidence>
<dbReference type="InterPro" id="IPR039766">
    <property type="entry name" value="Vps53"/>
</dbReference>
<dbReference type="GO" id="GO:0010008">
    <property type="term" value="C:endosome membrane"/>
    <property type="evidence" value="ECO:0007669"/>
    <property type="project" value="UniProtKB-SubCell"/>
</dbReference>
<evidence type="ECO:0000256" key="9">
    <source>
        <dbReference type="SAM" id="MobiDB-lite"/>
    </source>
</evidence>
<dbReference type="Pfam" id="PF16854">
    <property type="entry name" value="VPS53_C"/>
    <property type="match status" value="1"/>
</dbReference>
<comment type="similarity">
    <text evidence="3">Belongs to the VPS53 family.</text>
</comment>
<dbReference type="EMBL" id="HBUF01146422">
    <property type="protein sequence ID" value="CAG6647316.1"/>
    <property type="molecule type" value="Transcribed_RNA"/>
</dbReference>
<evidence type="ECO:0000256" key="2">
    <source>
        <dbReference type="ARBA" id="ARBA00004481"/>
    </source>
</evidence>
<dbReference type="GO" id="GO:0000938">
    <property type="term" value="C:GARP complex"/>
    <property type="evidence" value="ECO:0007669"/>
    <property type="project" value="InterPro"/>
</dbReference>
<evidence type="ECO:0000256" key="6">
    <source>
        <dbReference type="ARBA" id="ARBA00023034"/>
    </source>
</evidence>
<keyword evidence="6" id="KW-0333">Golgi apparatus</keyword>
<name>A0A8D8YMT8_9HEMI</name>
<dbReference type="EMBL" id="HBUF01215023">
    <property type="protein sequence ID" value="CAG6666737.1"/>
    <property type="molecule type" value="Transcribed_RNA"/>
</dbReference>
<sequence>MEETEDFYNEIINYPKSVQDALKEIMPSSDVLDDHDFDAVQYINSLFPTEQSLSNIDDVILKMESNIKEMDEEIETVVRSQSSVGQDGKKALEESQKVIMQLFSQVRDIKSKAEKSEEMVREITRDIKLLDTAKRNLTTAITCLNHLHMLVTGVHSLRNLIEQRQYGEIVMPLQGVIEVMKHFQDSTDIPQILELRSQVVEIQNTLSEQITQDLKNAFQSPSSAGFVPSKQIAEALRVVSILDPKVKKNILEWFISLQLSEYLVLFDESEDSAWLDKIDKRYAWFKKQLLHVEDKFGTLFPPHWQLSEKITIEFCERTRSELGKIMAKRKFEIDVKLLLYAIQKTSNFEQLLEKRFGDDDNTVEENKTKFEGIIGSCFQNYLYIYIESLDRNLNELIDRFSEDSKQVLNNMNETCETSAAPVLPSCADLFMFYKKSLVQCTQLSTGEPMVSLATTFQQHLRHYAHKVLQQNVSKQAGQTTNTTLASVSNITRDLGLIKDQRTKYTPQEQARICCVLTTAEYCLETTQQLEQKLKEKVDSNLVNKIDLSNEQDVFHNVISSCIQLLVQDLELACEPALTAMVKTNWSSVESVGDQSGYITAITSHLKQSVPLIRTNLSSSRKYFTQFCVKFANSFIPKLVQHVFKCKPLSTVGAEQLLLDIHMLKTVLLDLPSIGSQVVRKAPASYTKVVVKGMTKAEMILKLVMASAEPDICFVEQFCKLLPESDMTEFQRILDMKGLKTNEKSNLINLFRPKNPSTASSSLVNPSSTTSSSRQDTSSIQKLNNLIKKNLM</sequence>
<reference evidence="12" key="1">
    <citation type="submission" date="2021-05" db="EMBL/GenBank/DDBJ databases">
        <authorList>
            <person name="Alioto T."/>
            <person name="Alioto T."/>
            <person name="Gomez Garrido J."/>
        </authorList>
    </citation>
    <scope>NUCLEOTIDE SEQUENCE</scope>
</reference>
<dbReference type="EMBL" id="HBUF01555102">
    <property type="protein sequence ID" value="CAG6760174.1"/>
    <property type="molecule type" value="Transcribed_RNA"/>
</dbReference>
<keyword evidence="8" id="KW-0175">Coiled coil</keyword>
<evidence type="ECO:0000256" key="1">
    <source>
        <dbReference type="ARBA" id="ARBA00004150"/>
    </source>
</evidence>
<evidence type="ECO:0000259" key="11">
    <source>
        <dbReference type="Pfam" id="PF16854"/>
    </source>
</evidence>
<dbReference type="EMBL" id="HBUF01383678">
    <property type="protein sequence ID" value="CAG6731259.1"/>
    <property type="molecule type" value="Transcribed_RNA"/>
</dbReference>
<feature type="region of interest" description="Disordered" evidence="9">
    <location>
        <begin position="749"/>
        <end position="778"/>
    </location>
</feature>
<keyword evidence="7" id="KW-0472">Membrane</keyword>
<evidence type="ECO:0000259" key="10">
    <source>
        <dbReference type="Pfam" id="PF04100"/>
    </source>
</evidence>